<keyword evidence="2" id="KW-1185">Reference proteome</keyword>
<evidence type="ECO:0000313" key="1">
    <source>
        <dbReference type="EMBL" id="KAJ1144325.1"/>
    </source>
</evidence>
<dbReference type="EMBL" id="JANPWB010000010">
    <property type="protein sequence ID" value="KAJ1144325.1"/>
    <property type="molecule type" value="Genomic_DNA"/>
</dbReference>
<accession>A0AAV7QYS4</accession>
<protein>
    <submittedName>
        <fullName evidence="1">Uncharacterized protein</fullName>
    </submittedName>
</protein>
<comment type="caution">
    <text evidence="1">The sequence shown here is derived from an EMBL/GenBank/DDBJ whole genome shotgun (WGS) entry which is preliminary data.</text>
</comment>
<organism evidence="1 2">
    <name type="scientific">Pleurodeles waltl</name>
    <name type="common">Iberian ribbed newt</name>
    <dbReference type="NCBI Taxonomy" id="8319"/>
    <lineage>
        <taxon>Eukaryota</taxon>
        <taxon>Metazoa</taxon>
        <taxon>Chordata</taxon>
        <taxon>Craniata</taxon>
        <taxon>Vertebrata</taxon>
        <taxon>Euteleostomi</taxon>
        <taxon>Amphibia</taxon>
        <taxon>Batrachia</taxon>
        <taxon>Caudata</taxon>
        <taxon>Salamandroidea</taxon>
        <taxon>Salamandridae</taxon>
        <taxon>Pleurodelinae</taxon>
        <taxon>Pleurodeles</taxon>
    </lineage>
</organism>
<dbReference type="Proteomes" id="UP001066276">
    <property type="component" value="Chromosome 6"/>
</dbReference>
<reference evidence="1" key="1">
    <citation type="journal article" date="2022" name="bioRxiv">
        <title>Sequencing and chromosome-scale assembly of the giantPleurodeles waltlgenome.</title>
        <authorList>
            <person name="Brown T."/>
            <person name="Elewa A."/>
            <person name="Iarovenko S."/>
            <person name="Subramanian E."/>
            <person name="Araus A.J."/>
            <person name="Petzold A."/>
            <person name="Susuki M."/>
            <person name="Suzuki K.-i.T."/>
            <person name="Hayashi T."/>
            <person name="Toyoda A."/>
            <person name="Oliveira C."/>
            <person name="Osipova E."/>
            <person name="Leigh N.D."/>
            <person name="Simon A."/>
            <person name="Yun M.H."/>
        </authorList>
    </citation>
    <scope>NUCLEOTIDE SEQUENCE</scope>
    <source>
        <strain evidence="1">20211129_DDA</strain>
        <tissue evidence="1">Liver</tissue>
    </source>
</reference>
<proteinExistence type="predicted"/>
<evidence type="ECO:0000313" key="2">
    <source>
        <dbReference type="Proteomes" id="UP001066276"/>
    </source>
</evidence>
<sequence length="294" mass="34161">MTGDPSKQQLAALLRFEAITAREPEVRRTTMSKLKKCISKCYCCFWTPRLDESISVPAEDSPAWIVMKKYGEGPTPWCPIWQKYTKKGGDRQWPLNGFFDNDKLKFLQQTLFNKNVRQAMWDSYQRLEKETRKRAMKETREYEKQKPPALKLKEDNDAKKEKNIEERDREFRMTINKMYPSWSVYDIRQKTTQDELLENLLDNPPSYVPVQPNAPVQNVNVNIPNPAPHVAIPPPPGSVPNVPNVGNQVLGCQMFNPAQIINVHPKPVPMQTTKMLLYQTLLWEEYLSLIVLQV</sequence>
<name>A0AAV7QYS4_PLEWA</name>
<dbReference type="AlphaFoldDB" id="A0AAV7QYS4"/>
<gene>
    <name evidence="1" type="ORF">NDU88_010625</name>
</gene>